<evidence type="ECO:0000256" key="1">
    <source>
        <dbReference type="SAM" id="MobiDB-lite"/>
    </source>
</evidence>
<sequence>MPDLPALLEILLLEPGHAQFARKSLQAQKPSGSRGVVDRRMKPLPA</sequence>
<organism evidence="2 3">
    <name type="scientific">Pseudomonas syringae pv. actinidiae</name>
    <dbReference type="NCBI Taxonomy" id="103796"/>
    <lineage>
        <taxon>Bacteria</taxon>
        <taxon>Pseudomonadati</taxon>
        <taxon>Pseudomonadota</taxon>
        <taxon>Gammaproteobacteria</taxon>
        <taxon>Pseudomonadales</taxon>
        <taxon>Pseudomonadaceae</taxon>
        <taxon>Pseudomonas</taxon>
        <taxon>Pseudomonas syringae</taxon>
    </lineage>
</organism>
<evidence type="ECO:0000313" key="2">
    <source>
        <dbReference type="EMBL" id="GBH09057.1"/>
    </source>
</evidence>
<name>A0A2V0Q979_PSESF</name>
<gene>
    <name evidence="2" type="ORF">KPSA1_02451</name>
</gene>
<accession>A0A2V0Q979</accession>
<dbReference type="AlphaFoldDB" id="A0A2V0Q979"/>
<protein>
    <submittedName>
        <fullName evidence="2">Uncharacterized protein</fullName>
    </submittedName>
</protein>
<reference evidence="2 3" key="1">
    <citation type="submission" date="2018-04" db="EMBL/GenBank/DDBJ databases">
        <title>Draft genome sequence of Pseudomonas syringae pv. actinidiae biovar 1 strains isolated from kiwifruit in Kagawa prefecture.</title>
        <authorList>
            <person name="Tabuchi M."/>
            <person name="Saito M."/>
            <person name="Fujiwara S."/>
            <person name="Sasa N."/>
            <person name="Akimitsu K."/>
            <person name="Gomi K."/>
            <person name="Konishi-Sugita S."/>
            <person name="Hamano K."/>
            <person name="Kataoka I."/>
        </authorList>
    </citation>
    <scope>NUCLEOTIDE SEQUENCE [LARGE SCALE GENOMIC DNA]</scope>
    <source>
        <strain evidence="2 3">MAFF212206</strain>
    </source>
</reference>
<evidence type="ECO:0000313" key="3">
    <source>
        <dbReference type="Proteomes" id="UP000247480"/>
    </source>
</evidence>
<feature type="region of interest" description="Disordered" evidence="1">
    <location>
        <begin position="22"/>
        <end position="46"/>
    </location>
</feature>
<proteinExistence type="predicted"/>
<comment type="caution">
    <text evidence="2">The sequence shown here is derived from an EMBL/GenBank/DDBJ whole genome shotgun (WGS) entry which is preliminary data.</text>
</comment>
<dbReference type="Proteomes" id="UP000247480">
    <property type="component" value="Unassembled WGS sequence"/>
</dbReference>
<feature type="compositionally biased region" description="Basic and acidic residues" evidence="1">
    <location>
        <begin position="36"/>
        <end position="46"/>
    </location>
</feature>
<dbReference type="EMBL" id="BGJZ01000109">
    <property type="protein sequence ID" value="GBH09057.1"/>
    <property type="molecule type" value="Genomic_DNA"/>
</dbReference>